<dbReference type="EMBL" id="AP014938">
    <property type="protein sequence ID" value="BAS20121.1"/>
    <property type="molecule type" value="Genomic_DNA"/>
</dbReference>
<dbReference type="Pfam" id="PF13657">
    <property type="entry name" value="Couple_hipA"/>
    <property type="match status" value="1"/>
</dbReference>
<evidence type="ECO:0000259" key="4">
    <source>
        <dbReference type="Pfam" id="PF07804"/>
    </source>
</evidence>
<keyword evidence="2" id="KW-0808">Transferase</keyword>
<dbReference type="GO" id="GO:0005829">
    <property type="term" value="C:cytosol"/>
    <property type="evidence" value="ECO:0007669"/>
    <property type="project" value="TreeGrafter"/>
</dbReference>
<keyword evidence="3" id="KW-0418">Kinase</keyword>
<proteinExistence type="inferred from homology"/>
<dbReference type="PANTHER" id="PTHR37419">
    <property type="entry name" value="SERINE/THREONINE-PROTEIN KINASE TOXIN HIPA"/>
    <property type="match status" value="1"/>
</dbReference>
<evidence type="ECO:0000256" key="3">
    <source>
        <dbReference type="ARBA" id="ARBA00022777"/>
    </source>
</evidence>
<dbReference type="PATRIC" id="fig|43675.28.peg.896"/>
<gene>
    <name evidence="6" type="ORF">RM6536_0874</name>
</gene>
<dbReference type="GO" id="GO:0004674">
    <property type="term" value="F:protein serine/threonine kinase activity"/>
    <property type="evidence" value="ECO:0007669"/>
    <property type="project" value="TreeGrafter"/>
</dbReference>
<dbReference type="InterPro" id="IPR017508">
    <property type="entry name" value="HipA_N1"/>
</dbReference>
<evidence type="ECO:0000256" key="2">
    <source>
        <dbReference type="ARBA" id="ARBA00022679"/>
    </source>
</evidence>
<dbReference type="InterPro" id="IPR012893">
    <property type="entry name" value="HipA-like_C"/>
</dbReference>
<dbReference type="Pfam" id="PF07804">
    <property type="entry name" value="HipA_C"/>
    <property type="match status" value="1"/>
</dbReference>
<evidence type="ECO:0000259" key="5">
    <source>
        <dbReference type="Pfam" id="PF13657"/>
    </source>
</evidence>
<name>A0A0K2RZ28_9MICC</name>
<dbReference type="InterPro" id="IPR052028">
    <property type="entry name" value="HipA_Ser/Thr_kinase"/>
</dbReference>
<feature type="domain" description="HipA N-terminal subdomain 1" evidence="5">
    <location>
        <begin position="8"/>
        <end position="100"/>
    </location>
</feature>
<evidence type="ECO:0000256" key="1">
    <source>
        <dbReference type="ARBA" id="ARBA00010164"/>
    </source>
</evidence>
<dbReference type="RefSeq" id="WP_060824216.1">
    <property type="nucleotide sequence ID" value="NZ_AP014938.1"/>
</dbReference>
<reference evidence="7" key="1">
    <citation type="submission" date="2015-08" db="EMBL/GenBank/DDBJ databases">
        <title>Complete genome sequence of Rothia mucilaginosa strain NUM-Rm6536.</title>
        <authorList>
            <person name="Nambu T."/>
        </authorList>
    </citation>
    <scope>NUCLEOTIDE SEQUENCE [LARGE SCALE GENOMIC DNA]</scope>
    <source>
        <strain evidence="7">NUM-Rm6536</strain>
    </source>
</reference>
<dbReference type="AlphaFoldDB" id="A0A0K2RZ28"/>
<feature type="domain" description="HipA-like C-terminal" evidence="4">
    <location>
        <begin position="135"/>
        <end position="368"/>
    </location>
</feature>
<evidence type="ECO:0000313" key="7">
    <source>
        <dbReference type="Proteomes" id="UP000066203"/>
    </source>
</evidence>
<protein>
    <submittedName>
        <fullName evidence="6">Protein hipA</fullName>
    </submittedName>
</protein>
<organism evidence="6">
    <name type="scientific">Rothia mucilaginosa</name>
    <dbReference type="NCBI Taxonomy" id="43675"/>
    <lineage>
        <taxon>Bacteria</taxon>
        <taxon>Bacillati</taxon>
        <taxon>Actinomycetota</taxon>
        <taxon>Actinomycetes</taxon>
        <taxon>Micrococcales</taxon>
        <taxon>Micrococcaceae</taxon>
        <taxon>Rothia</taxon>
    </lineage>
</organism>
<comment type="similarity">
    <text evidence="1">Belongs to the HipA Ser/Thr kinase family.</text>
</comment>
<dbReference type="Proteomes" id="UP000066203">
    <property type="component" value="Chromosome"/>
</dbReference>
<evidence type="ECO:0000313" key="6">
    <source>
        <dbReference type="EMBL" id="BAS20121.1"/>
    </source>
</evidence>
<dbReference type="PANTHER" id="PTHR37419:SF1">
    <property type="entry name" value="SERINE_THREONINE-PROTEIN KINASE TOXIN HIPA"/>
    <property type="match status" value="1"/>
</dbReference>
<dbReference type="NCBIfam" id="TIGR03071">
    <property type="entry name" value="couple_hipA"/>
    <property type="match status" value="1"/>
</dbReference>
<sequence length="413" mass="45221">MTDELMADVYKDGVLAAYLRRDANGLIHFTYRAEYNGPAVATSLPLGTEYTAESIPPFFQNLLPEGYRLDVVSSEKKISKNNTLGLLLVIGSDVPGDVQIIEHGRELYTAPAALVNQPEAVSFTELMGTVDRRGLPGVQEKLSAVMKTLPVHWKGAGYDALLKISPQRMPGLVENEAAHLTAAALMGIPVAQHELVYDRDGVSGLMVSRFDRTPSGGRIAMEDGAQILGIPSGEKYTEDNHAVTTESVIQAMVKLAASPAIARRNLYLHFLYAWLTGNGDLHAKNISLLKGRRGWEVAPIYDIPCSLVHIKSLSMALSVNGKDNSNPGDGSPPEDWKITVDDWLALADTIGLPPKVQKDALKRALKAARAVRWPTDRAAPGYVFNSNASPFKAMQKELEHRQDEFEEYLHPRS</sequence>
<accession>A0A0K2RZ28</accession>